<dbReference type="PANTHER" id="PTHR48438">
    <property type="entry name" value="ALPHA-(1,3)-FUCOSYLTRANSFERASE C-RELATED"/>
    <property type="match status" value="1"/>
</dbReference>
<comment type="similarity">
    <text evidence="3 12">Belongs to the glycosyltransferase 10 family.</text>
</comment>
<keyword evidence="6 12" id="KW-0812">Transmembrane</keyword>
<evidence type="ECO:0000313" key="17">
    <source>
        <dbReference type="RefSeq" id="XP_012937150.1"/>
    </source>
</evidence>
<dbReference type="InterPro" id="IPR038577">
    <property type="entry name" value="GT10-like_C_sf"/>
</dbReference>
<dbReference type="Pfam" id="PF17039">
    <property type="entry name" value="Glyco_tran_10_N"/>
    <property type="match status" value="1"/>
</dbReference>
<feature type="region of interest" description="Disordered" evidence="13">
    <location>
        <begin position="133"/>
        <end position="164"/>
    </location>
</feature>
<keyword evidence="16" id="KW-1185">Reference proteome</keyword>
<reference evidence="17" key="1">
    <citation type="submission" date="2025-08" db="UniProtKB">
        <authorList>
            <consortium name="RefSeq"/>
        </authorList>
    </citation>
    <scope>IDENTIFICATION</scope>
</reference>
<evidence type="ECO:0000256" key="12">
    <source>
        <dbReference type="RuleBase" id="RU003832"/>
    </source>
</evidence>
<evidence type="ECO:0000256" key="11">
    <source>
        <dbReference type="ARBA" id="ARBA00023180"/>
    </source>
</evidence>
<name>A0ABM0ZYH4_APLCA</name>
<gene>
    <name evidence="17" type="primary">LOC101851729</name>
</gene>
<keyword evidence="11" id="KW-0325">Glycoprotein</keyword>
<comment type="subcellular location">
    <subcellularLocation>
        <location evidence="1">Golgi apparatus membrane</location>
        <topology evidence="1">Single-pass type II membrane protein</topology>
    </subcellularLocation>
    <subcellularLocation>
        <location evidence="12">Golgi apparatus</location>
        <location evidence="12">Golgi stack membrane</location>
        <topology evidence="12">Single-pass type II membrane protein</topology>
    </subcellularLocation>
</comment>
<dbReference type="InterPro" id="IPR055270">
    <property type="entry name" value="Glyco_tran_10_C"/>
</dbReference>
<keyword evidence="5 12" id="KW-0808">Transferase</keyword>
<proteinExistence type="inferred from homology"/>
<sequence>MSTRSQPLLLVLVVFCIGCVYLYALIQNMLYEHDAASLRSGGVLSYPMSNDIAGNDSELGSRLQEIRRETSGSELGAVDILSQFSNQSADSVNMIQDFDALRVRDLKKILLLQAIDEVEESVAKDAAVDSSLGAGVSPPGLQSRKELEKANEESAIEGRSRQEKVSGMEPIVSFHVSRGDTEGERLRKSPYIYNEEMERKRFSEPVVQASIKYISAVIPKDKNLFSKSFSYCRYNQCGYTKDMSRADAVLFRASTVRDQKMPNHRRPRKQRWVITTIDPVAKNYPLFRPDVVSSFNWTATYQLGADIPRLLGQLKSQEPDPHKQYGKIYDGKTELLAWFVSHCETRSQREQYVLRMHKLTPVHVFGRCGTRKCGQAQHSRASDQDLCLPMLTRKYKFYLAFENAFCIDYITEKFFKIFHDVDVIPVVRGGFDYKRYLPHGVYVDAADFESPEALSRYLKDLGNDKDRYIQMLKTKDRWTFQRQEPFHCQLCEKLHRNTSTGHYENLQKSVKGTELDPQCWAPTDLTNEKSRKAGRH</sequence>
<evidence type="ECO:0000256" key="13">
    <source>
        <dbReference type="SAM" id="MobiDB-lite"/>
    </source>
</evidence>
<evidence type="ECO:0000256" key="6">
    <source>
        <dbReference type="ARBA" id="ARBA00022692"/>
    </source>
</evidence>
<dbReference type="InterPro" id="IPR001503">
    <property type="entry name" value="Glyco_trans_10"/>
</dbReference>
<evidence type="ECO:0000256" key="3">
    <source>
        <dbReference type="ARBA" id="ARBA00008919"/>
    </source>
</evidence>
<keyword evidence="4 12" id="KW-0328">Glycosyltransferase</keyword>
<dbReference type="SUPFAM" id="SSF53756">
    <property type="entry name" value="UDP-Glycosyltransferase/glycogen phosphorylase"/>
    <property type="match status" value="1"/>
</dbReference>
<dbReference type="RefSeq" id="XP_012937150.1">
    <property type="nucleotide sequence ID" value="XM_013081696.2"/>
</dbReference>
<keyword evidence="10" id="KW-0472">Membrane</keyword>
<keyword evidence="8" id="KW-1133">Transmembrane helix</keyword>
<dbReference type="Pfam" id="PF00852">
    <property type="entry name" value="Glyco_transf_10"/>
    <property type="match status" value="1"/>
</dbReference>
<evidence type="ECO:0000256" key="7">
    <source>
        <dbReference type="ARBA" id="ARBA00022968"/>
    </source>
</evidence>
<feature type="domain" description="Fucosyltransferase N-terminal" evidence="15">
    <location>
        <begin position="230"/>
        <end position="309"/>
    </location>
</feature>
<evidence type="ECO:0000259" key="14">
    <source>
        <dbReference type="Pfam" id="PF00852"/>
    </source>
</evidence>
<dbReference type="Gene3D" id="3.40.50.11660">
    <property type="entry name" value="Glycosyl transferase family 10, C-terminal domain"/>
    <property type="match status" value="1"/>
</dbReference>
<evidence type="ECO:0000313" key="16">
    <source>
        <dbReference type="Proteomes" id="UP000694888"/>
    </source>
</evidence>
<evidence type="ECO:0000259" key="15">
    <source>
        <dbReference type="Pfam" id="PF17039"/>
    </source>
</evidence>
<protein>
    <recommendedName>
        <fullName evidence="12">Fucosyltransferase</fullName>
        <ecNumber evidence="12">2.4.1.-</ecNumber>
    </recommendedName>
</protein>
<feature type="domain" description="Fucosyltransferase C-terminal" evidence="14">
    <location>
        <begin position="331"/>
        <end position="508"/>
    </location>
</feature>
<dbReference type="InterPro" id="IPR031481">
    <property type="entry name" value="Glyco_tran_10_N"/>
</dbReference>
<evidence type="ECO:0000256" key="9">
    <source>
        <dbReference type="ARBA" id="ARBA00023034"/>
    </source>
</evidence>
<evidence type="ECO:0000256" key="10">
    <source>
        <dbReference type="ARBA" id="ARBA00023136"/>
    </source>
</evidence>
<evidence type="ECO:0000256" key="5">
    <source>
        <dbReference type="ARBA" id="ARBA00022679"/>
    </source>
</evidence>
<evidence type="ECO:0000256" key="4">
    <source>
        <dbReference type="ARBA" id="ARBA00022676"/>
    </source>
</evidence>
<dbReference type="Proteomes" id="UP000694888">
    <property type="component" value="Unplaced"/>
</dbReference>
<keyword evidence="9 12" id="KW-0333">Golgi apparatus</keyword>
<comment type="pathway">
    <text evidence="2">Protein modification; protein glycosylation.</text>
</comment>
<organism evidence="16 17">
    <name type="scientific">Aplysia californica</name>
    <name type="common">California sea hare</name>
    <dbReference type="NCBI Taxonomy" id="6500"/>
    <lineage>
        <taxon>Eukaryota</taxon>
        <taxon>Metazoa</taxon>
        <taxon>Spiralia</taxon>
        <taxon>Lophotrochozoa</taxon>
        <taxon>Mollusca</taxon>
        <taxon>Gastropoda</taxon>
        <taxon>Heterobranchia</taxon>
        <taxon>Euthyneura</taxon>
        <taxon>Tectipleura</taxon>
        <taxon>Aplysiida</taxon>
        <taxon>Aplysioidea</taxon>
        <taxon>Aplysiidae</taxon>
        <taxon>Aplysia</taxon>
    </lineage>
</organism>
<feature type="compositionally biased region" description="Basic and acidic residues" evidence="13">
    <location>
        <begin position="143"/>
        <end position="164"/>
    </location>
</feature>
<dbReference type="GeneID" id="101851729"/>
<dbReference type="PANTHER" id="PTHR48438:SF1">
    <property type="entry name" value="ALPHA-(1,3)-FUCOSYLTRANSFERASE C-RELATED"/>
    <property type="match status" value="1"/>
</dbReference>
<evidence type="ECO:0000256" key="1">
    <source>
        <dbReference type="ARBA" id="ARBA00004323"/>
    </source>
</evidence>
<accession>A0ABM0ZYH4</accession>
<keyword evidence="7" id="KW-0735">Signal-anchor</keyword>
<evidence type="ECO:0000256" key="2">
    <source>
        <dbReference type="ARBA" id="ARBA00004922"/>
    </source>
</evidence>
<dbReference type="EC" id="2.4.1.-" evidence="12"/>
<evidence type="ECO:0000256" key="8">
    <source>
        <dbReference type="ARBA" id="ARBA00022989"/>
    </source>
</evidence>